<organism evidence="3 4">
    <name type="scientific">Phaeocystidibacter marisrubri</name>
    <dbReference type="NCBI Taxonomy" id="1577780"/>
    <lineage>
        <taxon>Bacteria</taxon>
        <taxon>Pseudomonadati</taxon>
        <taxon>Bacteroidota</taxon>
        <taxon>Flavobacteriia</taxon>
        <taxon>Flavobacteriales</taxon>
        <taxon>Phaeocystidibacteraceae</taxon>
        <taxon>Phaeocystidibacter</taxon>
    </lineage>
</organism>
<dbReference type="AlphaFoldDB" id="A0A6L3ZKH9"/>
<dbReference type="Proteomes" id="UP000484164">
    <property type="component" value="Unassembled WGS sequence"/>
</dbReference>
<sequence>MSALVVGLTACGQTTSSSSTSPSNETTEEVAQQPSIVSVGAEEFEKRMEETPGYLLDVRTPAEFAEGHIEGANLINFYDSDFKDRISELDKSETVYVYCRSGGRSGNASRVMEELGFQNVVDLSGGITSWKAKGHPTVQ</sequence>
<name>A0A6L3ZKH9_9FLAO</name>
<reference evidence="3 4" key="1">
    <citation type="submission" date="2019-10" db="EMBL/GenBank/DDBJ databases">
        <title>Genome sequence of Phaeocystidibacter marisrubri JCM30614 (type strain).</title>
        <authorList>
            <person name="Bowman J.P."/>
        </authorList>
    </citation>
    <scope>NUCLEOTIDE SEQUENCE [LARGE SCALE GENOMIC DNA]</scope>
    <source>
        <strain evidence="3 4">JCM 30614</strain>
    </source>
</reference>
<dbReference type="PANTHER" id="PTHR43031:SF1">
    <property type="entry name" value="PYRIDINE NUCLEOTIDE-DISULPHIDE OXIDOREDUCTASE"/>
    <property type="match status" value="1"/>
</dbReference>
<protein>
    <submittedName>
        <fullName evidence="3">Rhodanese-like domain-containing protein</fullName>
    </submittedName>
</protein>
<dbReference type="SUPFAM" id="SSF52821">
    <property type="entry name" value="Rhodanese/Cell cycle control phosphatase"/>
    <property type="match status" value="1"/>
</dbReference>
<dbReference type="OrthoDB" id="9808735at2"/>
<dbReference type="InterPro" id="IPR036873">
    <property type="entry name" value="Rhodanese-like_dom_sf"/>
</dbReference>
<dbReference type="InterPro" id="IPR001763">
    <property type="entry name" value="Rhodanese-like_dom"/>
</dbReference>
<dbReference type="EMBL" id="WBVQ01000001">
    <property type="protein sequence ID" value="KAB2818203.1"/>
    <property type="molecule type" value="Genomic_DNA"/>
</dbReference>
<evidence type="ECO:0000313" key="3">
    <source>
        <dbReference type="EMBL" id="KAB2818203.1"/>
    </source>
</evidence>
<evidence type="ECO:0000313" key="4">
    <source>
        <dbReference type="Proteomes" id="UP000484164"/>
    </source>
</evidence>
<comment type="caution">
    <text evidence="3">The sequence shown here is derived from an EMBL/GenBank/DDBJ whole genome shotgun (WGS) entry which is preliminary data.</text>
</comment>
<dbReference type="PANTHER" id="PTHR43031">
    <property type="entry name" value="FAD-DEPENDENT OXIDOREDUCTASE"/>
    <property type="match status" value="1"/>
</dbReference>
<gene>
    <name evidence="3" type="ORF">F8C82_00480</name>
</gene>
<feature type="compositionally biased region" description="Low complexity" evidence="1">
    <location>
        <begin position="14"/>
        <end position="25"/>
    </location>
</feature>
<dbReference type="SMART" id="SM00450">
    <property type="entry name" value="RHOD"/>
    <property type="match status" value="1"/>
</dbReference>
<dbReference type="PROSITE" id="PS50206">
    <property type="entry name" value="RHODANESE_3"/>
    <property type="match status" value="1"/>
</dbReference>
<proteinExistence type="predicted"/>
<keyword evidence="4" id="KW-1185">Reference proteome</keyword>
<dbReference type="Pfam" id="PF00581">
    <property type="entry name" value="Rhodanese"/>
    <property type="match status" value="1"/>
</dbReference>
<feature type="region of interest" description="Disordered" evidence="1">
    <location>
        <begin position="12"/>
        <end position="36"/>
    </location>
</feature>
<evidence type="ECO:0000259" key="2">
    <source>
        <dbReference type="PROSITE" id="PS50206"/>
    </source>
</evidence>
<dbReference type="CDD" id="cd00158">
    <property type="entry name" value="RHOD"/>
    <property type="match status" value="1"/>
</dbReference>
<dbReference type="Gene3D" id="3.40.250.10">
    <property type="entry name" value="Rhodanese-like domain"/>
    <property type="match status" value="1"/>
</dbReference>
<accession>A0A6L3ZKH9</accession>
<dbReference type="InterPro" id="IPR050229">
    <property type="entry name" value="GlpE_sulfurtransferase"/>
</dbReference>
<feature type="domain" description="Rhodanese" evidence="2">
    <location>
        <begin position="55"/>
        <end position="139"/>
    </location>
</feature>
<evidence type="ECO:0000256" key="1">
    <source>
        <dbReference type="SAM" id="MobiDB-lite"/>
    </source>
</evidence>